<dbReference type="SUPFAM" id="SSF55486">
    <property type="entry name" value="Metalloproteases ('zincins'), catalytic domain"/>
    <property type="match status" value="1"/>
</dbReference>
<dbReference type="EMBL" id="QAPF01000087">
    <property type="protein sequence ID" value="TEA17367.1"/>
    <property type="molecule type" value="Genomic_DNA"/>
</dbReference>
<feature type="domain" description="Rhodanese" evidence="1">
    <location>
        <begin position="426"/>
        <end position="539"/>
    </location>
</feature>
<dbReference type="Gene3D" id="3.40.250.10">
    <property type="entry name" value="Rhodanese-like domain"/>
    <property type="match status" value="1"/>
</dbReference>
<proteinExistence type="predicted"/>
<name>A0A4V3I4A3_9PEZI</name>
<evidence type="ECO:0000313" key="2">
    <source>
        <dbReference type="EMBL" id="TEA17367.1"/>
    </source>
</evidence>
<dbReference type="PANTHER" id="PTHR10828">
    <property type="entry name" value="M-PHASE INDUCER PHOSPHATASE DUAL SPECIFICITY PHOSPHATASE CDC25"/>
    <property type="match status" value="1"/>
</dbReference>
<protein>
    <submittedName>
        <fullName evidence="2">CDC25-like phosphatase YCH1</fullName>
    </submittedName>
</protein>
<dbReference type="GO" id="GO:0004725">
    <property type="term" value="F:protein tyrosine phosphatase activity"/>
    <property type="evidence" value="ECO:0007669"/>
    <property type="project" value="TreeGrafter"/>
</dbReference>
<accession>A0A4V3I4A3</accession>
<keyword evidence="3" id="KW-1185">Reference proteome</keyword>
<dbReference type="SMART" id="SM00450">
    <property type="entry name" value="RHOD"/>
    <property type="match status" value="1"/>
</dbReference>
<dbReference type="GO" id="GO:0005737">
    <property type="term" value="C:cytoplasm"/>
    <property type="evidence" value="ECO:0007669"/>
    <property type="project" value="TreeGrafter"/>
</dbReference>
<organism evidence="2 3">
    <name type="scientific">Colletotrichum sidae</name>
    <dbReference type="NCBI Taxonomy" id="1347389"/>
    <lineage>
        <taxon>Eukaryota</taxon>
        <taxon>Fungi</taxon>
        <taxon>Dikarya</taxon>
        <taxon>Ascomycota</taxon>
        <taxon>Pezizomycotina</taxon>
        <taxon>Sordariomycetes</taxon>
        <taxon>Hypocreomycetidae</taxon>
        <taxon>Glomerellales</taxon>
        <taxon>Glomerellaceae</taxon>
        <taxon>Colletotrichum</taxon>
        <taxon>Colletotrichum orbiculare species complex</taxon>
    </lineage>
</organism>
<gene>
    <name evidence="2" type="primary">YCH1-0</name>
    <name evidence="2" type="ORF">C8034_v012423</name>
</gene>
<reference evidence="2 3" key="1">
    <citation type="submission" date="2018-11" db="EMBL/GenBank/DDBJ databases">
        <title>Genome sequence and assembly of Colletotrichum sidae.</title>
        <authorList>
            <person name="Gan P."/>
            <person name="Shirasu K."/>
        </authorList>
    </citation>
    <scope>NUCLEOTIDE SEQUENCE [LARGE SCALE GENOMIC DNA]</scope>
    <source>
        <strain evidence="2 3">CBS 518.97</strain>
    </source>
</reference>
<evidence type="ECO:0000259" key="1">
    <source>
        <dbReference type="PROSITE" id="PS50206"/>
    </source>
</evidence>
<dbReference type="AlphaFoldDB" id="A0A4V3I4A3"/>
<sequence>MQLPNHPIISLQLTPTFDDHGVSGLYVVFRIQNPLAEARQPMFSFWPFQNNVPGHLFRERDIDASDDAGPLHVRFRDVPNEGRNTQQHWLFERETHGDVILKFHVSPREVDETTPLGARIDLRRDLGGVHGAGQWFLPLLLSDKLHTNVVKWVVPPGAPASTRCVWSFGEGTKPMVRVGRADTTWNTVYMVGPVRSHPEVGSVGEEEAATTYWFGQLLPNLDRLKGYNSALFPKLADFFGSFGETYRIFVRKSPVGFGGTGFEGSYVLECCDASAEETDDSLVLLFTHEMVHSFAGMSPEEDGYENEWFIEGIAEFYSVYLPYRFGFRDRDFLIRTINGRLQSYFTSPRIAMDIRNAADEMFNDWYAELISYNRGFAYALFLDLYLRKMYGVCDISFKRTMATIGTLQRITADRLSTLLLAEQAAANPSVAVIDVRDDDYLGGHIKGGINMPSRSLDAMMPTLVRRLEGKKTVVFHCALSQQRGPSAALRYLRERDQILSSKKPADGSSEQAVAAEPQTVYVLDRGFVGWQEVFGDDERLTEGYRKELWKDGYWL</sequence>
<comment type="caution">
    <text evidence="2">The sequence shown here is derived from an EMBL/GenBank/DDBJ whole genome shotgun (WGS) entry which is preliminary data.</text>
</comment>
<dbReference type="SUPFAM" id="SSF52821">
    <property type="entry name" value="Rhodanese/Cell cycle control phosphatase"/>
    <property type="match status" value="1"/>
</dbReference>
<dbReference type="PANTHER" id="PTHR10828:SF38">
    <property type="entry name" value="ARSENICAL-RESISTANCE PROTEIN 2-RELATED"/>
    <property type="match status" value="1"/>
</dbReference>
<dbReference type="GO" id="GO:0005634">
    <property type="term" value="C:nucleus"/>
    <property type="evidence" value="ECO:0007669"/>
    <property type="project" value="TreeGrafter"/>
</dbReference>
<dbReference type="InterPro" id="IPR036873">
    <property type="entry name" value="Rhodanese-like_dom_sf"/>
</dbReference>
<dbReference type="PROSITE" id="PS50206">
    <property type="entry name" value="RHODANESE_3"/>
    <property type="match status" value="1"/>
</dbReference>
<dbReference type="Pfam" id="PF00581">
    <property type="entry name" value="Rhodanese"/>
    <property type="match status" value="1"/>
</dbReference>
<evidence type="ECO:0000313" key="3">
    <source>
        <dbReference type="Proteomes" id="UP000295604"/>
    </source>
</evidence>
<dbReference type="InterPro" id="IPR001763">
    <property type="entry name" value="Rhodanese-like_dom"/>
</dbReference>
<dbReference type="Proteomes" id="UP000295604">
    <property type="component" value="Unassembled WGS sequence"/>
</dbReference>